<dbReference type="PROSITE" id="PS52016">
    <property type="entry name" value="TONB_DEPENDENT_REC_3"/>
    <property type="match status" value="1"/>
</dbReference>
<dbReference type="InterPro" id="IPR037066">
    <property type="entry name" value="Plug_dom_sf"/>
</dbReference>
<organism evidence="10 11">
    <name type="scientific">Sediminibacterium goheungense</name>
    <dbReference type="NCBI Taxonomy" id="1086393"/>
    <lineage>
        <taxon>Bacteria</taxon>
        <taxon>Pseudomonadati</taxon>
        <taxon>Bacteroidota</taxon>
        <taxon>Chitinophagia</taxon>
        <taxon>Chitinophagales</taxon>
        <taxon>Chitinophagaceae</taxon>
        <taxon>Sediminibacterium</taxon>
    </lineage>
</organism>
<protein>
    <submittedName>
        <fullName evidence="10">TonB-linked SusC/RagA family outer membrane protein</fullName>
    </submittedName>
</protein>
<dbReference type="Gene3D" id="2.170.130.10">
    <property type="entry name" value="TonB-dependent receptor, plug domain"/>
    <property type="match status" value="1"/>
</dbReference>
<evidence type="ECO:0000256" key="2">
    <source>
        <dbReference type="ARBA" id="ARBA00022448"/>
    </source>
</evidence>
<evidence type="ECO:0000256" key="8">
    <source>
        <dbReference type="SAM" id="SignalP"/>
    </source>
</evidence>
<dbReference type="InterPro" id="IPR023997">
    <property type="entry name" value="TonB-dep_OMP_SusC/RagA_CS"/>
</dbReference>
<dbReference type="OrthoDB" id="9768177at2"/>
<dbReference type="InterPro" id="IPR008969">
    <property type="entry name" value="CarboxyPept-like_regulatory"/>
</dbReference>
<dbReference type="NCBIfam" id="TIGR04057">
    <property type="entry name" value="SusC_RagA_signa"/>
    <property type="match status" value="1"/>
</dbReference>
<dbReference type="SUPFAM" id="SSF56935">
    <property type="entry name" value="Porins"/>
    <property type="match status" value="1"/>
</dbReference>
<gene>
    <name evidence="10" type="ORF">BC659_2508</name>
</gene>
<feature type="chain" id="PRO_5020446215" evidence="8">
    <location>
        <begin position="21"/>
        <end position="1004"/>
    </location>
</feature>
<dbReference type="InterPro" id="IPR023996">
    <property type="entry name" value="TonB-dep_OMP_SusC/RagA"/>
</dbReference>
<dbReference type="EMBL" id="SNWP01000011">
    <property type="protein sequence ID" value="TDO27187.1"/>
    <property type="molecule type" value="Genomic_DNA"/>
</dbReference>
<dbReference type="InterPro" id="IPR012910">
    <property type="entry name" value="Plug_dom"/>
</dbReference>
<feature type="signal peptide" evidence="8">
    <location>
        <begin position="1"/>
        <end position="20"/>
    </location>
</feature>
<reference evidence="10 11" key="1">
    <citation type="submission" date="2019-03" db="EMBL/GenBank/DDBJ databases">
        <title>Genomic Encyclopedia of Archaeal and Bacterial Type Strains, Phase II (KMG-II): from individual species to whole genera.</title>
        <authorList>
            <person name="Goeker M."/>
        </authorList>
    </citation>
    <scope>NUCLEOTIDE SEQUENCE [LARGE SCALE GENOMIC DNA]</scope>
    <source>
        <strain evidence="10 11">DSM 28323</strain>
    </source>
</reference>
<dbReference type="InterPro" id="IPR039426">
    <property type="entry name" value="TonB-dep_rcpt-like"/>
</dbReference>
<dbReference type="Pfam" id="PF13715">
    <property type="entry name" value="CarbopepD_reg_2"/>
    <property type="match status" value="1"/>
</dbReference>
<accession>A0A4R6IXN9</accession>
<dbReference type="Pfam" id="PF07715">
    <property type="entry name" value="Plug"/>
    <property type="match status" value="1"/>
</dbReference>
<proteinExistence type="inferred from homology"/>
<evidence type="ECO:0000256" key="3">
    <source>
        <dbReference type="ARBA" id="ARBA00022452"/>
    </source>
</evidence>
<keyword evidence="5 7" id="KW-0472">Membrane</keyword>
<dbReference type="Gene3D" id="2.60.40.1120">
    <property type="entry name" value="Carboxypeptidase-like, regulatory domain"/>
    <property type="match status" value="1"/>
</dbReference>
<keyword evidence="11" id="KW-1185">Reference proteome</keyword>
<dbReference type="Gene3D" id="2.40.170.20">
    <property type="entry name" value="TonB-dependent receptor, beta-barrel domain"/>
    <property type="match status" value="1"/>
</dbReference>
<dbReference type="GO" id="GO:0009279">
    <property type="term" value="C:cell outer membrane"/>
    <property type="evidence" value="ECO:0007669"/>
    <property type="project" value="UniProtKB-SubCell"/>
</dbReference>
<evidence type="ECO:0000256" key="4">
    <source>
        <dbReference type="ARBA" id="ARBA00022692"/>
    </source>
</evidence>
<dbReference type="FunFam" id="2.170.130.10:FF:000008">
    <property type="entry name" value="SusC/RagA family TonB-linked outer membrane protein"/>
    <property type="match status" value="1"/>
</dbReference>
<keyword evidence="6 7" id="KW-0998">Cell outer membrane</keyword>
<comment type="subcellular location">
    <subcellularLocation>
        <location evidence="1 7">Cell outer membrane</location>
        <topology evidence="1 7">Multi-pass membrane protein</topology>
    </subcellularLocation>
</comment>
<comment type="similarity">
    <text evidence="7">Belongs to the TonB-dependent receptor family.</text>
</comment>
<dbReference type="InterPro" id="IPR036942">
    <property type="entry name" value="Beta-barrel_TonB_sf"/>
</dbReference>
<feature type="domain" description="TonB-dependent receptor plug" evidence="9">
    <location>
        <begin position="114"/>
        <end position="231"/>
    </location>
</feature>
<dbReference type="AlphaFoldDB" id="A0A4R6IXN9"/>
<sequence>MRKLIALFLCLFFAFSQLNAQNKTVTGKVTDADGKPVSGASVQVKGTKIGVSANDAGTFTISVPINSNILTISGVGLVSQDIKIDNNTVLNITLATANRSLDEVVVTGYQTVRKKDVAAAISKISAAEIDNLPMPNFAQAMQGRAAGVAVSAANGVPGGSMNVIIRGVGSINAGNTPLYVVDGVQLNTGTGSINTQNNPLNFLNPNDIESIEILKDAAAASIYGARAGNGVVLVTTKKGKVGKPKFTFNSYWGQTKALQKVDVLSTQDWYKLRVESLVNSGVAPATAAATALSNLGLPANTTQGKIDSLPTYDWQDATFGTGTISNVEMSIQGGAQNVSYYISGSYSKQTAFIAPTDFNRAALLSKISFKINDKVTLDNSLSLSTIKQNAPYSLGNTGFGNPAYASAMILPINPIYNPDGTYYGLPGSGQNMVGTFNHNVLAVGDYAKYVTNTSQLVANTSLTYKPTANLTLRSFVALDYRQTKDHRYQDPRINDGFAVSGRLSDQADFNTNFLTNTTANFTKVFADKHSVNALAGIEYRRDQNEWFQADGQGFPSYQLQYLSAAATPSGVSGQWTASATFSQFGKLGYTYDGKYVFNYSIRRDGSSRFGANNKYGIFQSVQFAWNAKEEAFLKNVDAISDLKLRYAFGQAGNDQIGNVLYAQLYGASRLYGNSSGIFPSQLGNPDLTWENRQENNIGLDVSFFKNKVSLTVDAYRRVNKDLLLSRPLYSVTGFTSIQQNLGKMENKGLEVLLAVTPFEGKFRWTSSFNIAFQKNKLLELYDGLQVLPSDNSIRVGSPIGSFFTSEWAGVNPATGRGMWYDINGNLTYNPTANDRKIIGNIYPEQFGGWTNSFSYKGFSLEAFLQYEYGRVRSDGQFTQMMRMAGATVNTLTYGYETRWQKPGDIVPTPRSFNGLADYNSVGWGSGSRYLFKTDYIRLKQVTLSYDVPASFLKKYSIEGARLYVQGINLWTYTKWPSYDPEFTGDNFGIIPQSKNFTVGVQVKF</sequence>
<evidence type="ECO:0000313" key="11">
    <source>
        <dbReference type="Proteomes" id="UP000295741"/>
    </source>
</evidence>
<keyword evidence="4 7" id="KW-0812">Transmembrane</keyword>
<evidence type="ECO:0000256" key="6">
    <source>
        <dbReference type="ARBA" id="ARBA00023237"/>
    </source>
</evidence>
<evidence type="ECO:0000256" key="1">
    <source>
        <dbReference type="ARBA" id="ARBA00004571"/>
    </source>
</evidence>
<evidence type="ECO:0000256" key="5">
    <source>
        <dbReference type="ARBA" id="ARBA00023136"/>
    </source>
</evidence>
<keyword evidence="8" id="KW-0732">Signal</keyword>
<dbReference type="Proteomes" id="UP000295741">
    <property type="component" value="Unassembled WGS sequence"/>
</dbReference>
<evidence type="ECO:0000259" key="9">
    <source>
        <dbReference type="Pfam" id="PF07715"/>
    </source>
</evidence>
<dbReference type="NCBIfam" id="TIGR04056">
    <property type="entry name" value="OMP_RagA_SusC"/>
    <property type="match status" value="1"/>
</dbReference>
<evidence type="ECO:0000313" key="10">
    <source>
        <dbReference type="EMBL" id="TDO27187.1"/>
    </source>
</evidence>
<comment type="caution">
    <text evidence="10">The sequence shown here is derived from an EMBL/GenBank/DDBJ whole genome shotgun (WGS) entry which is preliminary data.</text>
</comment>
<keyword evidence="3 7" id="KW-1134">Transmembrane beta strand</keyword>
<dbReference type="SUPFAM" id="SSF49464">
    <property type="entry name" value="Carboxypeptidase regulatory domain-like"/>
    <property type="match status" value="1"/>
</dbReference>
<evidence type="ECO:0000256" key="7">
    <source>
        <dbReference type="PROSITE-ProRule" id="PRU01360"/>
    </source>
</evidence>
<name>A0A4R6IXN9_9BACT</name>
<dbReference type="RefSeq" id="WP_133475049.1">
    <property type="nucleotide sequence ID" value="NZ_SNWP01000011.1"/>
</dbReference>
<keyword evidence="2 7" id="KW-0813">Transport</keyword>